<dbReference type="AlphaFoldDB" id="A0AA37QC47"/>
<reference evidence="1" key="1">
    <citation type="submission" date="2022-07" db="EMBL/GenBank/DDBJ databases">
        <title>Mycobacterium kiyosense sp. nov., scotochromogenic slow-glowing species isolated from respiratory specimens.</title>
        <authorList>
            <person name="Fukano H."/>
            <person name="Kazumi Y."/>
            <person name="Sakagami N."/>
            <person name="Ato M."/>
            <person name="Mitarai S."/>
            <person name="Hoshino Y."/>
        </authorList>
    </citation>
    <scope>NUCLEOTIDE SEQUENCE</scope>
    <source>
        <strain evidence="1">SRL2020-028</strain>
    </source>
</reference>
<protein>
    <submittedName>
        <fullName evidence="1">Uncharacterized protein</fullName>
    </submittedName>
</protein>
<name>A0AA37QC47_9MYCO</name>
<organism evidence="1 2">
    <name type="scientific">Mycobacterium kiyosense</name>
    <dbReference type="NCBI Taxonomy" id="2871094"/>
    <lineage>
        <taxon>Bacteria</taxon>
        <taxon>Bacillati</taxon>
        <taxon>Actinomycetota</taxon>
        <taxon>Actinomycetes</taxon>
        <taxon>Mycobacteriales</taxon>
        <taxon>Mycobacteriaceae</taxon>
        <taxon>Mycobacterium</taxon>
    </lineage>
</organism>
<comment type="caution">
    <text evidence="1">The sequence shown here is derived from an EMBL/GenBank/DDBJ whole genome shotgun (WGS) entry which is preliminary data.</text>
</comment>
<sequence>MVGLRLRPEDHQRLTRLAELRGVNVAALFESTVSDLLATPLPDEALTA</sequence>
<evidence type="ECO:0000313" key="2">
    <source>
        <dbReference type="Proteomes" id="UP001165663"/>
    </source>
</evidence>
<gene>
    <name evidence="1" type="ORF">SRL2020028_59550</name>
</gene>
<evidence type="ECO:0000313" key="1">
    <source>
        <dbReference type="EMBL" id="GLB86699.1"/>
    </source>
</evidence>
<proteinExistence type="predicted"/>
<dbReference type="EMBL" id="BRXE01000170">
    <property type="protein sequence ID" value="GLB86699.1"/>
    <property type="molecule type" value="Genomic_DNA"/>
</dbReference>
<dbReference type="Proteomes" id="UP001165663">
    <property type="component" value="Unassembled WGS sequence"/>
</dbReference>
<accession>A0AA37QC47</accession>